<accession>S9SK28</accession>
<dbReference type="InterPro" id="IPR036567">
    <property type="entry name" value="RHF-like"/>
</dbReference>
<dbReference type="SUPFAM" id="SSF69754">
    <property type="entry name" value="Ribosome binding protein Y (YfiA homologue)"/>
    <property type="match status" value="1"/>
</dbReference>
<dbReference type="Gene3D" id="3.30.160.100">
    <property type="entry name" value="Ribosome hibernation promotion factor-like"/>
    <property type="match status" value="1"/>
</dbReference>
<sequence length="117" mass="12398">MFMQIQINSGDNVTLDASTALHIEEQIRGILARFEDSLTRIEIHLSDDSAARSTDSDIRCAIEARPAGLDPLGVTHLAGDPLEAALGAGRKMARQLDSVLGRRSETKGGDSIRGGGA</sequence>
<organism evidence="2 3">
    <name type="scientific">Rubellimicrobium thermophilum DSM 16684</name>
    <dbReference type="NCBI Taxonomy" id="1123069"/>
    <lineage>
        <taxon>Bacteria</taxon>
        <taxon>Pseudomonadati</taxon>
        <taxon>Pseudomonadota</taxon>
        <taxon>Alphaproteobacteria</taxon>
        <taxon>Rhodobacterales</taxon>
        <taxon>Roseobacteraceae</taxon>
        <taxon>Rubellimicrobium</taxon>
    </lineage>
</organism>
<dbReference type="HOGENOM" id="CLU_142879_0_0_5"/>
<dbReference type="STRING" id="1123069.ruthe_01532"/>
<comment type="caution">
    <text evidence="2">The sequence shown here is derived from an EMBL/GenBank/DDBJ whole genome shotgun (WGS) entry which is preliminary data.</text>
</comment>
<gene>
    <name evidence="2" type="ORF">ruthe_01532</name>
</gene>
<evidence type="ECO:0000313" key="3">
    <source>
        <dbReference type="Proteomes" id="UP000015346"/>
    </source>
</evidence>
<dbReference type="OrthoDB" id="121633at2"/>
<feature type="compositionally biased region" description="Basic and acidic residues" evidence="1">
    <location>
        <begin position="100"/>
        <end position="110"/>
    </location>
</feature>
<protein>
    <recommendedName>
        <fullName evidence="4">Sigma 54 modulation protein / S30EA ribosomal protein</fullName>
    </recommendedName>
</protein>
<feature type="region of interest" description="Disordered" evidence="1">
    <location>
        <begin position="97"/>
        <end position="117"/>
    </location>
</feature>
<dbReference type="Proteomes" id="UP000015346">
    <property type="component" value="Unassembled WGS sequence"/>
</dbReference>
<dbReference type="EMBL" id="AOLV01000010">
    <property type="protein sequence ID" value="EPX86714.1"/>
    <property type="molecule type" value="Genomic_DNA"/>
</dbReference>
<reference evidence="2 3" key="1">
    <citation type="journal article" date="2013" name="Stand. Genomic Sci.">
        <title>Genome sequence of the reddish-pigmented Rubellimicrobium thermophilum type strain (DSM 16684(T)), a member of the Roseobacter clade.</title>
        <authorList>
            <person name="Fiebig A."/>
            <person name="Riedel T."/>
            <person name="Gronow S."/>
            <person name="Petersen J."/>
            <person name="Klenk H.P."/>
            <person name="Goker M."/>
        </authorList>
    </citation>
    <scope>NUCLEOTIDE SEQUENCE [LARGE SCALE GENOMIC DNA]</scope>
    <source>
        <strain evidence="2 3">DSM 16684</strain>
    </source>
</reference>
<name>S9SK28_9RHOB</name>
<evidence type="ECO:0000313" key="2">
    <source>
        <dbReference type="EMBL" id="EPX86714.1"/>
    </source>
</evidence>
<proteinExistence type="predicted"/>
<keyword evidence="3" id="KW-1185">Reference proteome</keyword>
<evidence type="ECO:0000256" key="1">
    <source>
        <dbReference type="SAM" id="MobiDB-lite"/>
    </source>
</evidence>
<evidence type="ECO:0008006" key="4">
    <source>
        <dbReference type="Google" id="ProtNLM"/>
    </source>
</evidence>
<dbReference type="AlphaFoldDB" id="S9SK28"/>